<keyword evidence="4" id="KW-1185">Reference proteome</keyword>
<accession>A0A3R7LL62</accession>
<sequence length="132" mass="14860">MFLCIVFYLVLHLIPSRSLLDKSLRGTGNVRQMTSQSNRYLFGNDFGCIVRENQREKPWYGLDWKDCLNDQTAYVVSAGGSFLLLFAFGALCIRVNDACLLVDRKGPCCRCLGEHEAASLQYRQSSASRAPI</sequence>
<keyword evidence="1" id="KW-1133">Transmembrane helix</keyword>
<evidence type="ECO:0000313" key="4">
    <source>
        <dbReference type="Proteomes" id="UP000284403"/>
    </source>
</evidence>
<protein>
    <submittedName>
        <fullName evidence="3">Uncharacterized protein</fullName>
    </submittedName>
</protein>
<evidence type="ECO:0000313" key="3">
    <source>
        <dbReference type="EMBL" id="RNF26856.1"/>
    </source>
</evidence>
<organism evidence="3 4">
    <name type="scientific">Trypanosoma conorhini</name>
    <dbReference type="NCBI Taxonomy" id="83891"/>
    <lineage>
        <taxon>Eukaryota</taxon>
        <taxon>Discoba</taxon>
        <taxon>Euglenozoa</taxon>
        <taxon>Kinetoplastea</taxon>
        <taxon>Metakinetoplastina</taxon>
        <taxon>Trypanosomatida</taxon>
        <taxon>Trypanosomatidae</taxon>
        <taxon>Trypanosoma</taxon>
    </lineage>
</organism>
<evidence type="ECO:0000256" key="2">
    <source>
        <dbReference type="SAM" id="SignalP"/>
    </source>
</evidence>
<feature type="signal peptide" evidence="2">
    <location>
        <begin position="1"/>
        <end position="18"/>
    </location>
</feature>
<reference evidence="3 4" key="1">
    <citation type="journal article" date="2018" name="BMC Genomics">
        <title>Genomic comparison of Trypanosoma conorhini and Trypanosoma rangeli to Trypanosoma cruzi strains of high and low virulence.</title>
        <authorList>
            <person name="Bradwell K.R."/>
            <person name="Koparde V.N."/>
            <person name="Matveyev A.V."/>
            <person name="Serrano M.G."/>
            <person name="Alves J.M."/>
            <person name="Parikh H."/>
            <person name="Huang B."/>
            <person name="Lee V."/>
            <person name="Espinosa-Alvarez O."/>
            <person name="Ortiz P.A."/>
            <person name="Costa-Martins A.G."/>
            <person name="Teixeira M.M."/>
            <person name="Buck G.A."/>
        </authorList>
    </citation>
    <scope>NUCLEOTIDE SEQUENCE [LARGE SCALE GENOMIC DNA]</scope>
    <source>
        <strain evidence="3 4">025E</strain>
    </source>
</reference>
<evidence type="ECO:0000256" key="1">
    <source>
        <dbReference type="SAM" id="Phobius"/>
    </source>
</evidence>
<feature type="chain" id="PRO_5018625869" evidence="2">
    <location>
        <begin position="19"/>
        <end position="132"/>
    </location>
</feature>
<comment type="caution">
    <text evidence="3">The sequence shown here is derived from an EMBL/GenBank/DDBJ whole genome shotgun (WGS) entry which is preliminary data.</text>
</comment>
<dbReference type="GeneID" id="40314549"/>
<keyword evidence="1" id="KW-0812">Transmembrane</keyword>
<dbReference type="Proteomes" id="UP000284403">
    <property type="component" value="Unassembled WGS sequence"/>
</dbReference>
<dbReference type="RefSeq" id="XP_029232062.1">
    <property type="nucleotide sequence ID" value="XM_029367877.1"/>
</dbReference>
<feature type="transmembrane region" description="Helical" evidence="1">
    <location>
        <begin position="73"/>
        <end position="95"/>
    </location>
</feature>
<dbReference type="EMBL" id="MKKU01000025">
    <property type="protein sequence ID" value="RNF26856.1"/>
    <property type="molecule type" value="Genomic_DNA"/>
</dbReference>
<proteinExistence type="predicted"/>
<keyword evidence="1" id="KW-0472">Membrane</keyword>
<keyword evidence="2" id="KW-0732">Signal</keyword>
<name>A0A3R7LL62_9TRYP</name>
<gene>
    <name evidence="3" type="ORF">Tco025E_00938</name>
</gene>
<dbReference type="AlphaFoldDB" id="A0A3R7LL62"/>